<evidence type="ECO:0000313" key="2">
    <source>
        <dbReference type="Proteomes" id="UP000054032"/>
    </source>
</evidence>
<keyword evidence="2" id="KW-1185">Reference proteome</keyword>
<accession>W6Z882</accession>
<dbReference type="EMBL" id="KI963946">
    <property type="protein sequence ID" value="EUC47947.1"/>
    <property type="molecule type" value="Genomic_DNA"/>
</dbReference>
<evidence type="ECO:0000313" key="1">
    <source>
        <dbReference type="EMBL" id="EUC47947.1"/>
    </source>
</evidence>
<name>W6Z882_COCMI</name>
<organism evidence="1 2">
    <name type="scientific">Bipolaris oryzae ATCC 44560</name>
    <dbReference type="NCBI Taxonomy" id="930090"/>
    <lineage>
        <taxon>Eukaryota</taxon>
        <taxon>Fungi</taxon>
        <taxon>Dikarya</taxon>
        <taxon>Ascomycota</taxon>
        <taxon>Pezizomycotina</taxon>
        <taxon>Dothideomycetes</taxon>
        <taxon>Pleosporomycetidae</taxon>
        <taxon>Pleosporales</taxon>
        <taxon>Pleosporineae</taxon>
        <taxon>Pleosporaceae</taxon>
        <taxon>Bipolaris</taxon>
    </lineage>
</organism>
<dbReference type="KEGG" id="bor:COCMIDRAFT_24171"/>
<dbReference type="Proteomes" id="UP000054032">
    <property type="component" value="Unassembled WGS sequence"/>
</dbReference>
<proteinExistence type="predicted"/>
<reference evidence="1 2" key="1">
    <citation type="journal article" date="2013" name="PLoS Genet.">
        <title>Comparative genome structure, secondary metabolite, and effector coding capacity across Cochliobolus pathogens.</title>
        <authorList>
            <person name="Condon B.J."/>
            <person name="Leng Y."/>
            <person name="Wu D."/>
            <person name="Bushley K.E."/>
            <person name="Ohm R.A."/>
            <person name="Otillar R."/>
            <person name="Martin J."/>
            <person name="Schackwitz W."/>
            <person name="Grimwood J."/>
            <person name="MohdZainudin N."/>
            <person name="Xue C."/>
            <person name="Wang R."/>
            <person name="Manning V.A."/>
            <person name="Dhillon B."/>
            <person name="Tu Z.J."/>
            <person name="Steffenson B.J."/>
            <person name="Salamov A."/>
            <person name="Sun H."/>
            <person name="Lowry S."/>
            <person name="LaButti K."/>
            <person name="Han J."/>
            <person name="Copeland A."/>
            <person name="Lindquist E."/>
            <person name="Barry K."/>
            <person name="Schmutz J."/>
            <person name="Baker S.E."/>
            <person name="Ciuffetti L.M."/>
            <person name="Grigoriev I.V."/>
            <person name="Zhong S."/>
            <person name="Turgeon B.G."/>
        </authorList>
    </citation>
    <scope>NUCLEOTIDE SEQUENCE [LARGE SCALE GENOMIC DNA]</scope>
    <source>
        <strain evidence="1 2">ATCC 44560</strain>
    </source>
</reference>
<dbReference type="HOGENOM" id="CLU_2096450_0_0_1"/>
<gene>
    <name evidence="1" type="ORF">COCMIDRAFT_24171</name>
</gene>
<dbReference type="RefSeq" id="XP_007685487.1">
    <property type="nucleotide sequence ID" value="XM_007687297.1"/>
</dbReference>
<dbReference type="AlphaFoldDB" id="W6Z882"/>
<protein>
    <submittedName>
        <fullName evidence="1">Uncharacterized protein</fullName>
    </submittedName>
</protein>
<dbReference type="GeneID" id="19120552"/>
<sequence length="116" mass="12816">MAPHGSNRAICCRDSHWVVARRSLRGVEGELGAHLQLARGRVGMGDCVTSFSPLHDPRPGARQRPLSREQTGLALLRTGECSAEQKSMPQVSNRWLISSSVEQFGRRQTWVVGPLK</sequence>